<gene>
    <name evidence="2" type="ORF">GCM10010276_22430</name>
</gene>
<evidence type="ECO:0000313" key="3">
    <source>
        <dbReference type="Proteomes" id="UP001501777"/>
    </source>
</evidence>
<accession>A0ABN3LHF5</accession>
<proteinExistence type="predicted"/>
<keyword evidence="1" id="KW-0732">Signal</keyword>
<sequence length="106" mass="9961">MRPGSAPAALAFAADAGAFAALGGQGVGVAAVGVAPAQIGVQVAGGRGVVERVAVAQDEAAQRPKARLDGVGPGRLGQGEAQLALVAGGPCADALGLVPGPVAEDT</sequence>
<feature type="signal peptide" evidence="1">
    <location>
        <begin position="1"/>
        <end position="20"/>
    </location>
</feature>
<keyword evidence="3" id="KW-1185">Reference proteome</keyword>
<evidence type="ECO:0000256" key="1">
    <source>
        <dbReference type="SAM" id="SignalP"/>
    </source>
</evidence>
<dbReference type="Proteomes" id="UP001501777">
    <property type="component" value="Unassembled WGS sequence"/>
</dbReference>
<dbReference type="EMBL" id="BAAASG010000006">
    <property type="protein sequence ID" value="GAA2484290.1"/>
    <property type="molecule type" value="Genomic_DNA"/>
</dbReference>
<feature type="chain" id="PRO_5045076089" evidence="1">
    <location>
        <begin position="21"/>
        <end position="106"/>
    </location>
</feature>
<name>A0ABN3LHF5_STRLO</name>
<comment type="caution">
    <text evidence="2">The sequence shown here is derived from an EMBL/GenBank/DDBJ whole genome shotgun (WGS) entry which is preliminary data.</text>
</comment>
<reference evidence="2 3" key="1">
    <citation type="journal article" date="2019" name="Int. J. Syst. Evol. Microbiol.">
        <title>The Global Catalogue of Microorganisms (GCM) 10K type strain sequencing project: providing services to taxonomists for standard genome sequencing and annotation.</title>
        <authorList>
            <consortium name="The Broad Institute Genomics Platform"/>
            <consortium name="The Broad Institute Genome Sequencing Center for Infectious Disease"/>
            <person name="Wu L."/>
            <person name="Ma J."/>
        </authorList>
    </citation>
    <scope>NUCLEOTIDE SEQUENCE [LARGE SCALE GENOMIC DNA]</scope>
    <source>
        <strain evidence="2 3">JCM 4395</strain>
    </source>
</reference>
<protein>
    <submittedName>
        <fullName evidence="2">Uncharacterized protein</fullName>
    </submittedName>
</protein>
<evidence type="ECO:0000313" key="2">
    <source>
        <dbReference type="EMBL" id="GAA2484290.1"/>
    </source>
</evidence>
<organism evidence="2 3">
    <name type="scientific">Streptomyces longisporus</name>
    <dbReference type="NCBI Taxonomy" id="1948"/>
    <lineage>
        <taxon>Bacteria</taxon>
        <taxon>Bacillati</taxon>
        <taxon>Actinomycetota</taxon>
        <taxon>Actinomycetes</taxon>
        <taxon>Kitasatosporales</taxon>
        <taxon>Streptomycetaceae</taxon>
        <taxon>Streptomyces</taxon>
    </lineage>
</organism>